<evidence type="ECO:0000313" key="3">
    <source>
        <dbReference type="EMBL" id="MBU3854558.1"/>
    </source>
</evidence>
<dbReference type="AlphaFoldDB" id="A0A9E2LDK9"/>
<organism evidence="3 4">
    <name type="scientific">Candidatus Paraprevotella stercoravium</name>
    <dbReference type="NCBI Taxonomy" id="2838725"/>
    <lineage>
        <taxon>Bacteria</taxon>
        <taxon>Pseudomonadati</taxon>
        <taxon>Bacteroidota</taxon>
        <taxon>Bacteroidia</taxon>
        <taxon>Bacteroidales</taxon>
        <taxon>Prevotellaceae</taxon>
        <taxon>Paraprevotella</taxon>
    </lineage>
</organism>
<dbReference type="InterPro" id="IPR010982">
    <property type="entry name" value="Lambda_DNA-bd_dom_sf"/>
</dbReference>
<keyword evidence="1" id="KW-0175">Coiled coil</keyword>
<dbReference type="Gene3D" id="1.10.260.40">
    <property type="entry name" value="lambda repressor-like DNA-binding domains"/>
    <property type="match status" value="1"/>
</dbReference>
<reference evidence="3" key="2">
    <citation type="submission" date="2021-04" db="EMBL/GenBank/DDBJ databases">
        <authorList>
            <person name="Gilroy R."/>
        </authorList>
    </citation>
    <scope>NUCLEOTIDE SEQUENCE</scope>
    <source>
        <strain evidence="3">G3-2149</strain>
    </source>
</reference>
<dbReference type="InterPro" id="IPR001387">
    <property type="entry name" value="Cro/C1-type_HTH"/>
</dbReference>
<proteinExistence type="predicted"/>
<dbReference type="GO" id="GO:0003677">
    <property type="term" value="F:DNA binding"/>
    <property type="evidence" value="ECO:0007669"/>
    <property type="project" value="InterPro"/>
</dbReference>
<accession>A0A9E2LDK9</accession>
<dbReference type="PROSITE" id="PS50943">
    <property type="entry name" value="HTH_CROC1"/>
    <property type="match status" value="1"/>
</dbReference>
<name>A0A9E2LDK9_9BACT</name>
<dbReference type="SUPFAM" id="SSF47413">
    <property type="entry name" value="lambda repressor-like DNA-binding domains"/>
    <property type="match status" value="1"/>
</dbReference>
<reference evidence="3" key="1">
    <citation type="journal article" date="2021" name="PeerJ">
        <title>Extensive microbial diversity within the chicken gut microbiome revealed by metagenomics and culture.</title>
        <authorList>
            <person name="Gilroy R."/>
            <person name="Ravi A."/>
            <person name="Getino M."/>
            <person name="Pursley I."/>
            <person name="Horton D.L."/>
            <person name="Alikhan N.F."/>
            <person name="Baker D."/>
            <person name="Gharbi K."/>
            <person name="Hall N."/>
            <person name="Watson M."/>
            <person name="Adriaenssens E.M."/>
            <person name="Foster-Nyarko E."/>
            <person name="Jarju S."/>
            <person name="Secka A."/>
            <person name="Antonio M."/>
            <person name="Oren A."/>
            <person name="Chaudhuri R.R."/>
            <person name="La Ragione R."/>
            <person name="Hildebrand F."/>
            <person name="Pallen M.J."/>
        </authorList>
    </citation>
    <scope>NUCLEOTIDE SEQUENCE</scope>
    <source>
        <strain evidence="3">G3-2149</strain>
    </source>
</reference>
<feature type="domain" description="HTH cro/C1-type" evidence="2">
    <location>
        <begin position="38"/>
        <end position="60"/>
    </location>
</feature>
<sequence length="137" mass="15648">MFNGLILKELLKQKNKKQVDLIRYMDWNGSASVSSFINRNPTASQLERVADFFGVSIDTFFIRNGSEPQKNNVIGNGNNVGNIHINDTALATENEYLKDKIRQLEKQIEILEKFNKVLMDKQVQVSEVGQNSDTNRE</sequence>
<gene>
    <name evidence="3" type="ORF">H9789_12235</name>
</gene>
<feature type="coiled-coil region" evidence="1">
    <location>
        <begin position="94"/>
        <end position="121"/>
    </location>
</feature>
<dbReference type="EMBL" id="JAHLFU010000251">
    <property type="protein sequence ID" value="MBU3854558.1"/>
    <property type="molecule type" value="Genomic_DNA"/>
</dbReference>
<evidence type="ECO:0000256" key="1">
    <source>
        <dbReference type="SAM" id="Coils"/>
    </source>
</evidence>
<protein>
    <submittedName>
        <fullName evidence="3">Helix-turn-helix domain-containing protein</fullName>
    </submittedName>
</protein>
<evidence type="ECO:0000259" key="2">
    <source>
        <dbReference type="PROSITE" id="PS50943"/>
    </source>
</evidence>
<comment type="caution">
    <text evidence="3">The sequence shown here is derived from an EMBL/GenBank/DDBJ whole genome shotgun (WGS) entry which is preliminary data.</text>
</comment>
<evidence type="ECO:0000313" key="4">
    <source>
        <dbReference type="Proteomes" id="UP000823865"/>
    </source>
</evidence>
<dbReference type="CDD" id="cd00093">
    <property type="entry name" value="HTH_XRE"/>
    <property type="match status" value="1"/>
</dbReference>
<dbReference type="Proteomes" id="UP000823865">
    <property type="component" value="Unassembled WGS sequence"/>
</dbReference>